<protein>
    <submittedName>
        <fullName evidence="1">Uncharacterized protein</fullName>
    </submittedName>
</protein>
<reference evidence="2" key="1">
    <citation type="journal article" date="2023" name="Mol. Phylogenet. Evol.">
        <title>Genome-scale phylogeny and comparative genomics of the fungal order Sordariales.</title>
        <authorList>
            <person name="Hensen N."/>
            <person name="Bonometti L."/>
            <person name="Westerberg I."/>
            <person name="Brannstrom I.O."/>
            <person name="Guillou S."/>
            <person name="Cros-Aarteil S."/>
            <person name="Calhoun S."/>
            <person name="Haridas S."/>
            <person name="Kuo A."/>
            <person name="Mondo S."/>
            <person name="Pangilinan J."/>
            <person name="Riley R."/>
            <person name="LaButti K."/>
            <person name="Andreopoulos B."/>
            <person name="Lipzen A."/>
            <person name="Chen C."/>
            <person name="Yan M."/>
            <person name="Daum C."/>
            <person name="Ng V."/>
            <person name="Clum A."/>
            <person name="Steindorff A."/>
            <person name="Ohm R.A."/>
            <person name="Martin F."/>
            <person name="Silar P."/>
            <person name="Natvig D.O."/>
            <person name="Lalanne C."/>
            <person name="Gautier V."/>
            <person name="Ament-Velasquez S.L."/>
            <person name="Kruys A."/>
            <person name="Hutchinson M.I."/>
            <person name="Powell A.J."/>
            <person name="Barry K."/>
            <person name="Miller A.N."/>
            <person name="Grigoriev I.V."/>
            <person name="Debuchy R."/>
            <person name="Gladieux P."/>
            <person name="Hiltunen Thoren M."/>
            <person name="Johannesson H."/>
        </authorList>
    </citation>
    <scope>NUCLEOTIDE SEQUENCE [LARGE SCALE GENOMIC DNA]</scope>
    <source>
        <strain evidence="2">CBS 284.82</strain>
    </source>
</reference>
<name>A0AAN6SLD7_9PEZI</name>
<organism evidence="1 2">
    <name type="scientific">Parachaetomium inaequale</name>
    <dbReference type="NCBI Taxonomy" id="2588326"/>
    <lineage>
        <taxon>Eukaryota</taxon>
        <taxon>Fungi</taxon>
        <taxon>Dikarya</taxon>
        <taxon>Ascomycota</taxon>
        <taxon>Pezizomycotina</taxon>
        <taxon>Sordariomycetes</taxon>
        <taxon>Sordariomycetidae</taxon>
        <taxon>Sordariales</taxon>
        <taxon>Chaetomiaceae</taxon>
        <taxon>Parachaetomium</taxon>
    </lineage>
</organism>
<dbReference type="Proteomes" id="UP001303115">
    <property type="component" value="Unassembled WGS sequence"/>
</dbReference>
<keyword evidence="2" id="KW-1185">Reference proteome</keyword>
<proteinExistence type="predicted"/>
<dbReference type="EMBL" id="MU854586">
    <property type="protein sequence ID" value="KAK4032666.1"/>
    <property type="molecule type" value="Genomic_DNA"/>
</dbReference>
<evidence type="ECO:0000313" key="1">
    <source>
        <dbReference type="EMBL" id="KAK4032666.1"/>
    </source>
</evidence>
<accession>A0AAN6SLD7</accession>
<evidence type="ECO:0000313" key="2">
    <source>
        <dbReference type="Proteomes" id="UP001303115"/>
    </source>
</evidence>
<sequence>MNPTPAPEIEPPSRLGGTNQRVFYVRKPQPGEPLPNFTRELRLGGGAVIREPPVRHIEELQREADEEEASGRVRLLGDRDAAELPFRVLLCDARRQVEEVEARANAEVRGVWAGMDHRRRHRDYYRGEGEDGEEWEGELERRLEVVLGGFREGVKGVYDRIAHLHGDSQAERVWETLGVKDRLPSEYRKIMSHQMGPPEEPMRIWELLDQPQPGEEDELDEWEGDTEVGEDAWEVHIDRGLRDDVAEEEIVVVSTLPLD</sequence>
<comment type="caution">
    <text evidence="1">The sequence shown here is derived from an EMBL/GenBank/DDBJ whole genome shotgun (WGS) entry which is preliminary data.</text>
</comment>
<gene>
    <name evidence="1" type="ORF">C8A01DRAFT_40897</name>
</gene>
<dbReference type="AlphaFoldDB" id="A0AAN6SLD7"/>